<dbReference type="GO" id="GO:0003677">
    <property type="term" value="F:DNA binding"/>
    <property type="evidence" value="ECO:0007669"/>
    <property type="project" value="UniProtKB-UniRule"/>
</dbReference>
<evidence type="ECO:0000256" key="1">
    <source>
        <dbReference type="ARBA" id="ARBA00023125"/>
    </source>
</evidence>
<evidence type="ECO:0000259" key="3">
    <source>
        <dbReference type="PROSITE" id="PS50977"/>
    </source>
</evidence>
<dbReference type="Pfam" id="PF00440">
    <property type="entry name" value="TetR_N"/>
    <property type="match status" value="1"/>
</dbReference>
<dbReference type="EMBL" id="FQXU01000005">
    <property type="protein sequence ID" value="SHI01796.1"/>
    <property type="molecule type" value="Genomic_DNA"/>
</dbReference>
<evidence type="ECO:0000256" key="2">
    <source>
        <dbReference type="PROSITE-ProRule" id="PRU00335"/>
    </source>
</evidence>
<feature type="domain" description="HTH tetR-type" evidence="3">
    <location>
        <begin position="11"/>
        <end position="71"/>
    </location>
</feature>
<organism evidence="4 5">
    <name type="scientific">Clostridium intestinale DSM 6191</name>
    <dbReference type="NCBI Taxonomy" id="1121320"/>
    <lineage>
        <taxon>Bacteria</taxon>
        <taxon>Bacillati</taxon>
        <taxon>Bacillota</taxon>
        <taxon>Clostridia</taxon>
        <taxon>Eubacteriales</taxon>
        <taxon>Clostridiaceae</taxon>
        <taxon>Clostridium</taxon>
    </lineage>
</organism>
<dbReference type="Proteomes" id="UP000184241">
    <property type="component" value="Unassembled WGS sequence"/>
</dbReference>
<protein>
    <submittedName>
        <fullName evidence="4">Transcriptional regulator, TetR family</fullName>
    </submittedName>
</protein>
<evidence type="ECO:0000313" key="4">
    <source>
        <dbReference type="EMBL" id="SHI01796.1"/>
    </source>
</evidence>
<dbReference type="InterPro" id="IPR009057">
    <property type="entry name" value="Homeodomain-like_sf"/>
</dbReference>
<dbReference type="PANTHER" id="PTHR43479:SF7">
    <property type="entry name" value="TETR-FAMILY TRANSCRIPTIONAL REGULATOR"/>
    <property type="match status" value="1"/>
</dbReference>
<dbReference type="Pfam" id="PF14278">
    <property type="entry name" value="TetR_C_8"/>
    <property type="match status" value="1"/>
</dbReference>
<sequence length="191" mass="21997">MPGVKGNRRILYTKNIIKESLIELLETKEIHQVTVTDICKKADINRGTFYSHYKDAFDLLQSMEDELFNQVIVYLTEIPVEDYTDILLIKVFELIAENKELCKVLFCKQNDSKILDRILYVANKANLDKIINTPGFTDAYLNYLLKYAIGGIVAVVQTWLENDLVESPRELLAIINNINRFSSSNFAQNLK</sequence>
<dbReference type="PANTHER" id="PTHR43479">
    <property type="entry name" value="ACREF/ENVCD OPERON REPRESSOR-RELATED"/>
    <property type="match status" value="1"/>
</dbReference>
<dbReference type="RefSeq" id="WP_073018385.1">
    <property type="nucleotide sequence ID" value="NZ_FQXU01000005.1"/>
</dbReference>
<dbReference type="InterPro" id="IPR001647">
    <property type="entry name" value="HTH_TetR"/>
</dbReference>
<evidence type="ECO:0000313" key="5">
    <source>
        <dbReference type="Proteomes" id="UP000184241"/>
    </source>
</evidence>
<dbReference type="InterPro" id="IPR050624">
    <property type="entry name" value="HTH-type_Tx_Regulator"/>
</dbReference>
<dbReference type="AlphaFoldDB" id="A0A1M5XPV7"/>
<dbReference type="PROSITE" id="PS50977">
    <property type="entry name" value="HTH_TETR_2"/>
    <property type="match status" value="1"/>
</dbReference>
<feature type="DNA-binding region" description="H-T-H motif" evidence="2">
    <location>
        <begin position="34"/>
        <end position="53"/>
    </location>
</feature>
<proteinExistence type="predicted"/>
<reference evidence="4 5" key="1">
    <citation type="submission" date="2016-11" db="EMBL/GenBank/DDBJ databases">
        <authorList>
            <person name="Jaros S."/>
            <person name="Januszkiewicz K."/>
            <person name="Wedrychowicz H."/>
        </authorList>
    </citation>
    <scope>NUCLEOTIDE SEQUENCE [LARGE SCALE GENOMIC DNA]</scope>
    <source>
        <strain evidence="4 5">DSM 6191</strain>
    </source>
</reference>
<name>A0A1M5XPV7_9CLOT</name>
<gene>
    <name evidence="4" type="ORF">SAMN02745941_01558</name>
</gene>
<dbReference type="SUPFAM" id="SSF46689">
    <property type="entry name" value="Homeodomain-like"/>
    <property type="match status" value="1"/>
</dbReference>
<accession>A0A1M5XPV7</accession>
<keyword evidence="1 2" id="KW-0238">DNA-binding</keyword>
<dbReference type="Gene3D" id="1.10.357.10">
    <property type="entry name" value="Tetracycline Repressor, domain 2"/>
    <property type="match status" value="1"/>
</dbReference>
<dbReference type="InterPro" id="IPR039532">
    <property type="entry name" value="TetR_C_Firmicutes"/>
</dbReference>